<evidence type="ECO:0000313" key="1">
    <source>
        <dbReference type="EMBL" id="QPB42192.1"/>
    </source>
</evidence>
<gene>
    <name evidence="1" type="ORF">IHV77_09790</name>
</gene>
<sequence length="117" mass="13433">MNNLAHGLYLSLNGTHGMDCDTLVIKLSSPTKYGWSFDKIDPDPTVNRPIFKKDFNNEIVNIYLYYSTEENVWHTANVLHLDNQDNSFSEVKMALQDFSNHIKECIGQEPTLKLVLN</sequence>
<keyword evidence="2" id="KW-1185">Reference proteome</keyword>
<proteinExistence type="predicted"/>
<name>A0ABX6UVT5_9PAST</name>
<evidence type="ECO:0000313" key="2">
    <source>
        <dbReference type="Proteomes" id="UP000663069"/>
    </source>
</evidence>
<dbReference type="EMBL" id="CP063056">
    <property type="protein sequence ID" value="QPB42192.1"/>
    <property type="molecule type" value="Genomic_DNA"/>
</dbReference>
<dbReference type="Proteomes" id="UP000663069">
    <property type="component" value="Chromosome"/>
</dbReference>
<reference evidence="1 2" key="1">
    <citation type="submission" date="2020-10" db="EMBL/GenBank/DDBJ databases">
        <title>Genome Sequencing of Rodentibacter spp. strain DSM111151.</title>
        <authorList>
            <person name="Benga L."/>
            <person name="Lautwein T."/>
        </authorList>
    </citation>
    <scope>NUCLEOTIDE SEQUENCE [LARGE SCALE GENOMIC DNA]</scope>
    <source>
        <strain evidence="1 2">DSM 111151</strain>
    </source>
</reference>
<protein>
    <submittedName>
        <fullName evidence="1">Uncharacterized protein</fullName>
    </submittedName>
</protein>
<organism evidence="1 2">
    <name type="scientific">Rodentibacter haemolyticus</name>
    <dbReference type="NCBI Taxonomy" id="2778911"/>
    <lineage>
        <taxon>Bacteria</taxon>
        <taxon>Pseudomonadati</taxon>
        <taxon>Pseudomonadota</taxon>
        <taxon>Gammaproteobacteria</taxon>
        <taxon>Pasteurellales</taxon>
        <taxon>Pasteurellaceae</taxon>
        <taxon>Rodentibacter</taxon>
    </lineage>
</organism>
<accession>A0ABX6UVT5</accession>
<dbReference type="RefSeq" id="WP_194811774.1">
    <property type="nucleotide sequence ID" value="NZ_CP063056.1"/>
</dbReference>